<reference evidence="2" key="1">
    <citation type="journal article" date="2021" name="Proc. Natl. Acad. Sci. U.S.A.">
        <title>Three genomes in the algal genus Volvox reveal the fate of a haploid sex-determining region after a transition to homothallism.</title>
        <authorList>
            <person name="Yamamoto K."/>
            <person name="Hamaji T."/>
            <person name="Kawai-Toyooka H."/>
            <person name="Matsuzaki R."/>
            <person name="Takahashi F."/>
            <person name="Nishimura Y."/>
            <person name="Kawachi M."/>
            <person name="Noguchi H."/>
            <person name="Minakuchi Y."/>
            <person name="Umen J.G."/>
            <person name="Toyoda A."/>
            <person name="Nozaki H."/>
        </authorList>
    </citation>
    <scope>NUCLEOTIDE SEQUENCE</scope>
    <source>
        <strain evidence="2">NIES-3786</strain>
    </source>
</reference>
<dbReference type="EMBL" id="BNCP01000020">
    <property type="protein sequence ID" value="GIL80954.1"/>
    <property type="molecule type" value="Genomic_DNA"/>
</dbReference>
<gene>
    <name evidence="2" type="ORF">Vretifemale_10095</name>
</gene>
<feature type="region of interest" description="Disordered" evidence="1">
    <location>
        <begin position="64"/>
        <end position="114"/>
    </location>
</feature>
<accession>A0A8J4CFV2</accession>
<evidence type="ECO:0000313" key="2">
    <source>
        <dbReference type="EMBL" id="GIL80954.1"/>
    </source>
</evidence>
<evidence type="ECO:0000313" key="3">
    <source>
        <dbReference type="Proteomes" id="UP000747110"/>
    </source>
</evidence>
<dbReference type="AlphaFoldDB" id="A0A8J4CFV2"/>
<evidence type="ECO:0000256" key="1">
    <source>
        <dbReference type="SAM" id="MobiDB-lite"/>
    </source>
</evidence>
<proteinExistence type="predicted"/>
<comment type="caution">
    <text evidence="2">The sequence shown here is derived from an EMBL/GenBank/DDBJ whole genome shotgun (WGS) entry which is preliminary data.</text>
</comment>
<protein>
    <submittedName>
        <fullName evidence="2">Uncharacterized protein</fullName>
    </submittedName>
</protein>
<dbReference type="Proteomes" id="UP000747110">
    <property type="component" value="Unassembled WGS sequence"/>
</dbReference>
<name>A0A8J4CFV2_9CHLO</name>
<feature type="non-terminal residue" evidence="2">
    <location>
        <position position="139"/>
    </location>
</feature>
<organism evidence="2 3">
    <name type="scientific">Volvox reticuliferus</name>
    <dbReference type="NCBI Taxonomy" id="1737510"/>
    <lineage>
        <taxon>Eukaryota</taxon>
        <taxon>Viridiplantae</taxon>
        <taxon>Chlorophyta</taxon>
        <taxon>core chlorophytes</taxon>
        <taxon>Chlorophyceae</taxon>
        <taxon>CS clade</taxon>
        <taxon>Chlamydomonadales</taxon>
        <taxon>Volvocaceae</taxon>
        <taxon>Volvox</taxon>
    </lineage>
</organism>
<sequence>MRYGTHLRYWPSPRNSTQVATSAVSQVAGCFLIKPSSNAPCRSRGAADIGRTRVPAAAAAVAPALGSAPSRTFDNRDAPGAGARTAPSFQSPLSVAAATPPGFELRTEGERGGRPLAAIELASAASSGASAGNRRKMEP</sequence>
<keyword evidence="3" id="KW-1185">Reference proteome</keyword>